<evidence type="ECO:0000313" key="7">
    <source>
        <dbReference type="Proteomes" id="UP000077852"/>
    </source>
</evidence>
<dbReference type="GO" id="GO:0004356">
    <property type="term" value="F:glutamine synthetase activity"/>
    <property type="evidence" value="ECO:0007669"/>
    <property type="project" value="InterPro"/>
</dbReference>
<proteinExistence type="inferred from homology"/>
<dbReference type="EMBL" id="LVHG01000035">
    <property type="protein sequence ID" value="OAK64938.1"/>
    <property type="molecule type" value="Genomic_DNA"/>
</dbReference>
<dbReference type="Gene3D" id="3.30.590.10">
    <property type="entry name" value="Glutamine synthetase/guanido kinase, catalytic domain"/>
    <property type="match status" value="1"/>
</dbReference>
<sequence length="484" mass="53723">MSSISSNKFVDRFGLWSDDQHAQARELVRRIDSGEVDLVRFAWPDQHGILRGKTLVASEARSALWEGVNLTSTLLAKDTSHKTVFPVFTQGGGFAIEGLQGGADFTIVADPATFKVLPWSPRTGWVMCDAYMADGKPCPFATRQILQRAVRQLDELGLDFIAGLEVEFHVFRLDDARMGLADSGQPGEPPRVSLLSHGHQYLTELRYDRVDTLMELLRSQLLALGLPLRSLEIEFGPSQFELTFGPTAGVMPADTMVLLRSAIKQICQRNGLHATFMCRPKIPNVMSSGWHLHQSLRRKSDGVNAFMPESEGQTLSEIGMHYLGGLKAHACGAAALASPTINGYRRYRPFSLAPDRAIWARDNRGAMLRVLGGVGQSASRIENRVGEPTANPYLYLASQLFSGLDGIRHKTDPGPSADAPYETPAEQLPRSLGDALACLRRDEMLNAQMGKTFVDYLCHIKEAEIARFNLEVSEWEHREYFDMF</sequence>
<dbReference type="PROSITE" id="PS51986">
    <property type="entry name" value="GS_BETA_GRASP"/>
    <property type="match status" value="1"/>
</dbReference>
<feature type="domain" description="GS beta-grasp" evidence="4">
    <location>
        <begin position="34"/>
        <end position="135"/>
    </location>
</feature>
<evidence type="ECO:0000256" key="2">
    <source>
        <dbReference type="PROSITE-ProRule" id="PRU01330"/>
    </source>
</evidence>
<evidence type="ECO:0000256" key="3">
    <source>
        <dbReference type="RuleBase" id="RU000384"/>
    </source>
</evidence>
<dbReference type="Proteomes" id="UP000077852">
    <property type="component" value="Unassembled WGS sequence"/>
</dbReference>
<dbReference type="PANTHER" id="PTHR43407:SF1">
    <property type="entry name" value="LENGSIN"/>
    <property type="match status" value="1"/>
</dbReference>
<dbReference type="SUPFAM" id="SSF54368">
    <property type="entry name" value="Glutamine synthetase, N-terminal domain"/>
    <property type="match status" value="1"/>
</dbReference>
<dbReference type="InterPro" id="IPR036651">
    <property type="entry name" value="Gln_synt_N_sf"/>
</dbReference>
<dbReference type="Gene3D" id="3.10.20.70">
    <property type="entry name" value="Glutamine synthetase, N-terminal domain"/>
    <property type="match status" value="1"/>
</dbReference>
<organism evidence="6 7">
    <name type="scientific">Variovorax paradoxus</name>
    <dbReference type="NCBI Taxonomy" id="34073"/>
    <lineage>
        <taxon>Bacteria</taxon>
        <taxon>Pseudomonadati</taxon>
        <taxon>Pseudomonadota</taxon>
        <taxon>Betaproteobacteria</taxon>
        <taxon>Burkholderiales</taxon>
        <taxon>Comamonadaceae</taxon>
        <taxon>Variovorax</taxon>
    </lineage>
</organism>
<comment type="similarity">
    <text evidence="1 2 3">Belongs to the glutamine synthetase family.</text>
</comment>
<dbReference type="InterPro" id="IPR008146">
    <property type="entry name" value="Gln_synth_cat_dom"/>
</dbReference>
<dbReference type="SUPFAM" id="SSF55931">
    <property type="entry name" value="Glutamine synthetase/guanido kinase"/>
    <property type="match status" value="1"/>
</dbReference>
<dbReference type="GO" id="GO:0005737">
    <property type="term" value="C:cytoplasm"/>
    <property type="evidence" value="ECO:0007669"/>
    <property type="project" value="TreeGrafter"/>
</dbReference>
<comment type="caution">
    <text evidence="6">The sequence shown here is derived from an EMBL/GenBank/DDBJ whole genome shotgun (WGS) entry which is preliminary data.</text>
</comment>
<dbReference type="AlphaFoldDB" id="A0AA91DQI7"/>
<accession>A0AA91DQI7</accession>
<gene>
    <name evidence="6" type="ORF">A3K87_12720</name>
</gene>
<evidence type="ECO:0000256" key="1">
    <source>
        <dbReference type="ARBA" id="ARBA00009897"/>
    </source>
</evidence>
<name>A0AA91DQI7_VARPD</name>
<dbReference type="RefSeq" id="WP_081267386.1">
    <property type="nucleotide sequence ID" value="NZ_LVHG01000035.1"/>
</dbReference>
<dbReference type="GO" id="GO:0016020">
    <property type="term" value="C:membrane"/>
    <property type="evidence" value="ECO:0007669"/>
    <property type="project" value="TreeGrafter"/>
</dbReference>
<dbReference type="Pfam" id="PF00120">
    <property type="entry name" value="Gln-synt_C"/>
    <property type="match status" value="1"/>
</dbReference>
<evidence type="ECO:0000259" key="5">
    <source>
        <dbReference type="PROSITE" id="PS51987"/>
    </source>
</evidence>
<dbReference type="SMART" id="SM01230">
    <property type="entry name" value="Gln-synt_C"/>
    <property type="match status" value="1"/>
</dbReference>
<dbReference type="InterPro" id="IPR014746">
    <property type="entry name" value="Gln_synth/guanido_kin_cat_dom"/>
</dbReference>
<dbReference type="GO" id="GO:0006542">
    <property type="term" value="P:glutamine biosynthetic process"/>
    <property type="evidence" value="ECO:0007669"/>
    <property type="project" value="InterPro"/>
</dbReference>
<reference evidence="6 7" key="1">
    <citation type="submission" date="2016-03" db="EMBL/GenBank/DDBJ databases">
        <title>Genome sequence of Variovorax paradoxus KB5.</title>
        <authorList>
            <person name="Jeong H."/>
            <person name="Hong C.E."/>
            <person name="Jo S.H."/>
            <person name="Park J.M."/>
        </authorList>
    </citation>
    <scope>NUCLEOTIDE SEQUENCE [LARGE SCALE GENOMIC DNA]</scope>
    <source>
        <strain evidence="6 7">KB5</strain>
    </source>
</reference>
<evidence type="ECO:0000259" key="4">
    <source>
        <dbReference type="PROSITE" id="PS51986"/>
    </source>
</evidence>
<dbReference type="PANTHER" id="PTHR43407">
    <property type="entry name" value="GLUTAMINE SYNTHETASE"/>
    <property type="match status" value="1"/>
</dbReference>
<dbReference type="PROSITE" id="PS51987">
    <property type="entry name" value="GS_CATALYTIC"/>
    <property type="match status" value="1"/>
</dbReference>
<dbReference type="InterPro" id="IPR008147">
    <property type="entry name" value="Gln_synt_N"/>
</dbReference>
<protein>
    <submittedName>
        <fullName evidence="6">Glutamine synthetase</fullName>
    </submittedName>
</protein>
<evidence type="ECO:0000313" key="6">
    <source>
        <dbReference type="EMBL" id="OAK64938.1"/>
    </source>
</evidence>
<feature type="domain" description="GS catalytic" evidence="5">
    <location>
        <begin position="142"/>
        <end position="484"/>
    </location>
</feature>